<sequence length="169" mass="18668">MYRPSRRRAAPAPRRHRPSRALLPSRWLAPLVSTPDEETGFPFPNLSFSQFAEGRGNLQARQEAELDESGVRSMRRRVVPPTSFHGRVPEDLLNAVQVDVEEASTGGMDSGYYTDLLVNGEQQSQDITPSSDPTPPSDPTILNARATAKSSLGRSKISEMRRTFSCQVG</sequence>
<gene>
    <name evidence="2" type="ORF">C2845_PM12G16630</name>
</gene>
<accession>A0A3L6QI61</accession>
<comment type="caution">
    <text evidence="2">The sequence shown here is derived from an EMBL/GenBank/DDBJ whole genome shotgun (WGS) entry which is preliminary data.</text>
</comment>
<dbReference type="AlphaFoldDB" id="A0A3L6QI61"/>
<feature type="region of interest" description="Disordered" evidence="1">
    <location>
        <begin position="119"/>
        <end position="169"/>
    </location>
</feature>
<evidence type="ECO:0000313" key="2">
    <source>
        <dbReference type="EMBL" id="RLM80361.1"/>
    </source>
</evidence>
<dbReference type="EMBL" id="PQIB02000012">
    <property type="protein sequence ID" value="RLM80361.1"/>
    <property type="molecule type" value="Genomic_DNA"/>
</dbReference>
<evidence type="ECO:0000256" key="1">
    <source>
        <dbReference type="SAM" id="MobiDB-lite"/>
    </source>
</evidence>
<organism evidence="2 3">
    <name type="scientific">Panicum miliaceum</name>
    <name type="common">Proso millet</name>
    <name type="synonym">Broomcorn millet</name>
    <dbReference type="NCBI Taxonomy" id="4540"/>
    <lineage>
        <taxon>Eukaryota</taxon>
        <taxon>Viridiplantae</taxon>
        <taxon>Streptophyta</taxon>
        <taxon>Embryophyta</taxon>
        <taxon>Tracheophyta</taxon>
        <taxon>Spermatophyta</taxon>
        <taxon>Magnoliopsida</taxon>
        <taxon>Liliopsida</taxon>
        <taxon>Poales</taxon>
        <taxon>Poaceae</taxon>
        <taxon>PACMAD clade</taxon>
        <taxon>Panicoideae</taxon>
        <taxon>Panicodae</taxon>
        <taxon>Paniceae</taxon>
        <taxon>Panicinae</taxon>
        <taxon>Panicum</taxon>
        <taxon>Panicum sect. Panicum</taxon>
    </lineage>
</organism>
<dbReference type="GO" id="GO:0016740">
    <property type="term" value="F:transferase activity"/>
    <property type="evidence" value="ECO:0007669"/>
    <property type="project" value="UniProtKB-KW"/>
</dbReference>
<proteinExistence type="predicted"/>
<keyword evidence="3" id="KW-1185">Reference proteome</keyword>
<evidence type="ECO:0000313" key="3">
    <source>
        <dbReference type="Proteomes" id="UP000275267"/>
    </source>
</evidence>
<name>A0A3L6QI61_PANMI</name>
<protein>
    <submittedName>
        <fullName evidence="2">Glutathione S-transferase T3-like</fullName>
    </submittedName>
</protein>
<reference evidence="3" key="1">
    <citation type="journal article" date="2019" name="Nat. Commun.">
        <title>The genome of broomcorn millet.</title>
        <authorList>
            <person name="Zou C."/>
            <person name="Miki D."/>
            <person name="Li D."/>
            <person name="Tang Q."/>
            <person name="Xiao L."/>
            <person name="Rajput S."/>
            <person name="Deng P."/>
            <person name="Jia W."/>
            <person name="Huang R."/>
            <person name="Zhang M."/>
            <person name="Sun Y."/>
            <person name="Hu J."/>
            <person name="Fu X."/>
            <person name="Schnable P.S."/>
            <person name="Li F."/>
            <person name="Zhang H."/>
            <person name="Feng B."/>
            <person name="Zhu X."/>
            <person name="Liu R."/>
            <person name="Schnable J.C."/>
            <person name="Zhu J.-K."/>
            <person name="Zhang H."/>
        </authorList>
    </citation>
    <scope>NUCLEOTIDE SEQUENCE [LARGE SCALE GENOMIC DNA]</scope>
</reference>
<dbReference type="Proteomes" id="UP000275267">
    <property type="component" value="Unassembled WGS sequence"/>
</dbReference>